<gene>
    <name evidence="1" type="ORF">TPAR_07901</name>
</gene>
<keyword evidence="2" id="KW-1185">Reference proteome</keyword>
<dbReference type="Proteomes" id="UP000237481">
    <property type="component" value="Unassembled WGS sequence"/>
</dbReference>
<comment type="caution">
    <text evidence="1">The sequence shown here is derived from an EMBL/GenBank/DDBJ whole genome shotgun (WGS) entry which is preliminary data.</text>
</comment>
<evidence type="ECO:0000313" key="2">
    <source>
        <dbReference type="Proteomes" id="UP000237481"/>
    </source>
</evidence>
<name>A0A2S4KNZ8_9HYPO</name>
<reference evidence="1 2" key="1">
    <citation type="submission" date="2018-01" db="EMBL/GenBank/DDBJ databases">
        <title>Harnessing the power of phylogenomics to disentangle the directionality and signatures of interkingdom host jumping in the parasitic fungal genus Tolypocladium.</title>
        <authorList>
            <person name="Quandt C.A."/>
            <person name="Patterson W."/>
            <person name="Spatafora J.W."/>
        </authorList>
    </citation>
    <scope>NUCLEOTIDE SEQUENCE [LARGE SCALE GENOMIC DNA]</scope>
    <source>
        <strain evidence="1 2">NRBC 100945</strain>
    </source>
</reference>
<evidence type="ECO:0000313" key="1">
    <source>
        <dbReference type="EMBL" id="POR31900.1"/>
    </source>
</evidence>
<protein>
    <submittedName>
        <fullName evidence="1">Uncharacterized protein</fullName>
    </submittedName>
</protein>
<dbReference type="OrthoDB" id="76567at2759"/>
<dbReference type="EMBL" id="PKSG01000967">
    <property type="protein sequence ID" value="POR31900.1"/>
    <property type="molecule type" value="Genomic_DNA"/>
</dbReference>
<organism evidence="1 2">
    <name type="scientific">Tolypocladium paradoxum</name>
    <dbReference type="NCBI Taxonomy" id="94208"/>
    <lineage>
        <taxon>Eukaryota</taxon>
        <taxon>Fungi</taxon>
        <taxon>Dikarya</taxon>
        <taxon>Ascomycota</taxon>
        <taxon>Pezizomycotina</taxon>
        <taxon>Sordariomycetes</taxon>
        <taxon>Hypocreomycetidae</taxon>
        <taxon>Hypocreales</taxon>
        <taxon>Ophiocordycipitaceae</taxon>
        <taxon>Tolypocladium</taxon>
    </lineage>
</organism>
<proteinExistence type="predicted"/>
<sequence length="174" mass="19891">MVWIWVSQKEGILLEGGRPVRDELDDTDLKIYLSVSADDLTDIEKAREGTRFKRFLADRKLLIITIPIIVHERLHLNLYAELYKWAYTIIGAVMVLQDFENKVILMGMGIAGGGFIWRPNISAFKTSRLADARYRSGMLTDSRKSTKRYKVVKVVVLAKIEVAQGQIIVEKYTS</sequence>
<accession>A0A2S4KNZ8</accession>
<dbReference type="AlphaFoldDB" id="A0A2S4KNZ8"/>